<dbReference type="EMBL" id="CAMGYJ010000008">
    <property type="protein sequence ID" value="CAI0463181.1"/>
    <property type="molecule type" value="Genomic_DNA"/>
</dbReference>
<proteinExistence type="predicted"/>
<evidence type="ECO:0000313" key="2">
    <source>
        <dbReference type="Proteomes" id="UP001154282"/>
    </source>
</evidence>
<reference evidence="1" key="1">
    <citation type="submission" date="2022-08" db="EMBL/GenBank/DDBJ databases">
        <authorList>
            <person name="Gutierrez-Valencia J."/>
        </authorList>
    </citation>
    <scope>NUCLEOTIDE SEQUENCE</scope>
</reference>
<comment type="caution">
    <text evidence="1">The sequence shown here is derived from an EMBL/GenBank/DDBJ whole genome shotgun (WGS) entry which is preliminary data.</text>
</comment>
<gene>
    <name evidence="1" type="ORF">LITE_LOCUS35667</name>
</gene>
<dbReference type="Proteomes" id="UP001154282">
    <property type="component" value="Unassembled WGS sequence"/>
</dbReference>
<organism evidence="1 2">
    <name type="scientific">Linum tenue</name>
    <dbReference type="NCBI Taxonomy" id="586396"/>
    <lineage>
        <taxon>Eukaryota</taxon>
        <taxon>Viridiplantae</taxon>
        <taxon>Streptophyta</taxon>
        <taxon>Embryophyta</taxon>
        <taxon>Tracheophyta</taxon>
        <taxon>Spermatophyta</taxon>
        <taxon>Magnoliopsida</taxon>
        <taxon>eudicotyledons</taxon>
        <taxon>Gunneridae</taxon>
        <taxon>Pentapetalae</taxon>
        <taxon>rosids</taxon>
        <taxon>fabids</taxon>
        <taxon>Malpighiales</taxon>
        <taxon>Linaceae</taxon>
        <taxon>Linum</taxon>
    </lineage>
</organism>
<sequence length="61" mass="6934">MPLPPSVHQRLGSGSTLKNLAQALAYHKMCYEEMPLQGLQVTREQQTIQNLTDTLRTILRL</sequence>
<dbReference type="AlphaFoldDB" id="A0AAV0NYD2"/>
<evidence type="ECO:0000313" key="1">
    <source>
        <dbReference type="EMBL" id="CAI0463181.1"/>
    </source>
</evidence>
<accession>A0AAV0NYD2</accession>
<keyword evidence="2" id="KW-1185">Reference proteome</keyword>
<protein>
    <submittedName>
        <fullName evidence="1">Uncharacterized protein</fullName>
    </submittedName>
</protein>
<name>A0AAV0NYD2_9ROSI</name>